<evidence type="ECO:0000256" key="8">
    <source>
        <dbReference type="SAM" id="Phobius"/>
    </source>
</evidence>
<protein>
    <recommendedName>
        <fullName evidence="9">Major facilitator superfamily (MFS) profile domain-containing protein</fullName>
    </recommendedName>
</protein>
<keyword evidence="6 8" id="KW-1133">Transmembrane helix</keyword>
<dbReference type="PANTHER" id="PTHR48021">
    <property type="match status" value="1"/>
</dbReference>
<feature type="transmembrane region" description="Helical" evidence="8">
    <location>
        <begin position="170"/>
        <end position="189"/>
    </location>
</feature>
<comment type="subcellular location">
    <subcellularLocation>
        <location evidence="1">Cell membrane</location>
        <topology evidence="1">Multi-pass membrane protein</topology>
    </subcellularLocation>
</comment>
<keyword evidence="11" id="KW-1185">Reference proteome</keyword>
<evidence type="ECO:0000256" key="4">
    <source>
        <dbReference type="ARBA" id="ARBA00022597"/>
    </source>
</evidence>
<dbReference type="InterPro" id="IPR050549">
    <property type="entry name" value="MFS_Trehalose_Transporter"/>
</dbReference>
<dbReference type="InterPro" id="IPR020846">
    <property type="entry name" value="MFS_dom"/>
</dbReference>
<dbReference type="SUPFAM" id="SSF103473">
    <property type="entry name" value="MFS general substrate transporter"/>
    <property type="match status" value="1"/>
</dbReference>
<feature type="transmembrane region" description="Helical" evidence="8">
    <location>
        <begin position="56"/>
        <end position="77"/>
    </location>
</feature>
<feature type="transmembrane region" description="Helical" evidence="8">
    <location>
        <begin position="409"/>
        <end position="434"/>
    </location>
</feature>
<feature type="transmembrane region" description="Helical" evidence="8">
    <location>
        <begin position="383"/>
        <end position="403"/>
    </location>
</feature>
<dbReference type="PROSITE" id="PS00217">
    <property type="entry name" value="SUGAR_TRANSPORT_2"/>
    <property type="match status" value="1"/>
</dbReference>
<gene>
    <name evidence="10" type="ORF">HHI36_010692</name>
</gene>
<organism evidence="10 11">
    <name type="scientific">Cryptolaemus montrouzieri</name>
    <dbReference type="NCBI Taxonomy" id="559131"/>
    <lineage>
        <taxon>Eukaryota</taxon>
        <taxon>Metazoa</taxon>
        <taxon>Ecdysozoa</taxon>
        <taxon>Arthropoda</taxon>
        <taxon>Hexapoda</taxon>
        <taxon>Insecta</taxon>
        <taxon>Pterygota</taxon>
        <taxon>Neoptera</taxon>
        <taxon>Endopterygota</taxon>
        <taxon>Coleoptera</taxon>
        <taxon>Polyphaga</taxon>
        <taxon>Cucujiformia</taxon>
        <taxon>Coccinelloidea</taxon>
        <taxon>Coccinellidae</taxon>
        <taxon>Scymninae</taxon>
        <taxon>Scymnini</taxon>
        <taxon>Cryptolaemus</taxon>
    </lineage>
</organism>
<evidence type="ECO:0000313" key="11">
    <source>
        <dbReference type="Proteomes" id="UP001516400"/>
    </source>
</evidence>
<dbReference type="Pfam" id="PF00083">
    <property type="entry name" value="Sugar_tr"/>
    <property type="match status" value="1"/>
</dbReference>
<evidence type="ECO:0000256" key="2">
    <source>
        <dbReference type="ARBA" id="ARBA00022448"/>
    </source>
</evidence>
<feature type="transmembrane region" description="Helical" evidence="8">
    <location>
        <begin position="286"/>
        <end position="306"/>
    </location>
</feature>
<dbReference type="FunFam" id="1.20.1250.20:FF:000218">
    <property type="entry name" value="facilitated trehalose transporter Tret1"/>
    <property type="match status" value="1"/>
</dbReference>
<evidence type="ECO:0000256" key="7">
    <source>
        <dbReference type="ARBA" id="ARBA00023136"/>
    </source>
</evidence>
<feature type="transmembrane region" description="Helical" evidence="8">
    <location>
        <begin position="12"/>
        <end position="36"/>
    </location>
</feature>
<evidence type="ECO:0000313" key="10">
    <source>
        <dbReference type="EMBL" id="KAL3266524.1"/>
    </source>
</evidence>
<feature type="transmembrane region" description="Helical" evidence="8">
    <location>
        <begin position="313"/>
        <end position="335"/>
    </location>
</feature>
<feature type="domain" description="Major facilitator superfamily (MFS) profile" evidence="9">
    <location>
        <begin position="10"/>
        <end position="438"/>
    </location>
</feature>
<feature type="transmembrane region" description="Helical" evidence="8">
    <location>
        <begin position="109"/>
        <end position="130"/>
    </location>
</feature>
<dbReference type="InterPro" id="IPR005828">
    <property type="entry name" value="MFS_sugar_transport-like"/>
</dbReference>
<keyword evidence="2" id="KW-0813">Transport</keyword>
<feature type="transmembrane region" description="Helical" evidence="8">
    <location>
        <begin position="84"/>
        <end position="103"/>
    </location>
</feature>
<dbReference type="Gene3D" id="1.20.1250.20">
    <property type="entry name" value="MFS general substrate transporter like domains"/>
    <property type="match status" value="1"/>
</dbReference>
<dbReference type="PROSITE" id="PS50850">
    <property type="entry name" value="MFS"/>
    <property type="match status" value="1"/>
</dbReference>
<accession>A0ABD2MJJ6</accession>
<evidence type="ECO:0000259" key="9">
    <source>
        <dbReference type="PROSITE" id="PS50850"/>
    </source>
</evidence>
<evidence type="ECO:0000256" key="1">
    <source>
        <dbReference type="ARBA" id="ARBA00004651"/>
    </source>
</evidence>
<dbReference type="InterPro" id="IPR005829">
    <property type="entry name" value="Sugar_transporter_CS"/>
</dbReference>
<name>A0ABD2MJJ6_9CUCU</name>
<feature type="transmembrane region" description="Helical" evidence="8">
    <location>
        <begin position="347"/>
        <end position="371"/>
    </location>
</feature>
<dbReference type="GO" id="GO:0005886">
    <property type="term" value="C:plasma membrane"/>
    <property type="evidence" value="ECO:0007669"/>
    <property type="project" value="UniProtKB-SubCell"/>
</dbReference>
<comment type="caution">
    <text evidence="10">The sequence shown here is derived from an EMBL/GenBank/DDBJ whole genome shotgun (WGS) entry which is preliminary data.</text>
</comment>
<dbReference type="AlphaFoldDB" id="A0ABD2MJJ6"/>
<dbReference type="EMBL" id="JABFTP020000001">
    <property type="protein sequence ID" value="KAL3266524.1"/>
    <property type="molecule type" value="Genomic_DNA"/>
</dbReference>
<evidence type="ECO:0000256" key="5">
    <source>
        <dbReference type="ARBA" id="ARBA00022692"/>
    </source>
</evidence>
<keyword evidence="3" id="KW-1003">Cell membrane</keyword>
<reference evidence="10 11" key="1">
    <citation type="journal article" date="2021" name="BMC Biol.">
        <title>Horizontally acquired antibacterial genes associated with adaptive radiation of ladybird beetles.</title>
        <authorList>
            <person name="Li H.S."/>
            <person name="Tang X.F."/>
            <person name="Huang Y.H."/>
            <person name="Xu Z.Y."/>
            <person name="Chen M.L."/>
            <person name="Du X.Y."/>
            <person name="Qiu B.Y."/>
            <person name="Chen P.T."/>
            <person name="Zhang W."/>
            <person name="Slipinski A."/>
            <person name="Escalona H.E."/>
            <person name="Waterhouse R.M."/>
            <person name="Zwick A."/>
            <person name="Pang H."/>
        </authorList>
    </citation>
    <scope>NUCLEOTIDE SEQUENCE [LARGE SCALE GENOMIC DNA]</scope>
    <source>
        <strain evidence="10">SYSU2018</strain>
    </source>
</reference>
<dbReference type="PANTHER" id="PTHR48021:SF47">
    <property type="entry name" value="GH17672P"/>
    <property type="match status" value="1"/>
</dbReference>
<keyword evidence="7 8" id="KW-0472">Membrane</keyword>
<proteinExistence type="predicted"/>
<feature type="transmembrane region" description="Helical" evidence="8">
    <location>
        <begin position="244"/>
        <end position="266"/>
    </location>
</feature>
<dbReference type="InterPro" id="IPR036259">
    <property type="entry name" value="MFS_trans_sf"/>
</dbReference>
<dbReference type="Proteomes" id="UP001516400">
    <property type="component" value="Unassembled WGS sequence"/>
</dbReference>
<feature type="transmembrane region" description="Helical" evidence="8">
    <location>
        <begin position="142"/>
        <end position="164"/>
    </location>
</feature>
<keyword evidence="5 8" id="KW-0812">Transmembrane</keyword>
<keyword evidence="4" id="KW-0762">Sugar transport</keyword>
<sequence length="451" mass="49735">MTVLPSNFRVYVSVLIGHFGLGISFFCLSWSSPILAKLDGTDDNPLGRKLSSIESSIIASLPNVGGLLGSFFFGFIARKFGRRIAMISIGIPTLVAYPLLAVTTNIWEIYIARLLCGLTFGGFLTVDIMYFAEVSESSNRSVLGTAMMFFQSIAGVILLIIGPATTYFEFHVIFSVFSPVYLILAYLFLSESPFYLVQKDYKKAEDCLKKLRGTNIVQDELDDIKRSLENNSQAHLREMFESRALTKGLLIGCGLTIFQQLNGLTVVTTYCQEIFDEVEGGVPSHIAPILFSSILFLPSFAAPVLIQKLGIRIPLLASCIGIFISEFIFGSYFIMKDLGVTVSSLSWLPLCSILVFGISNSLGFCPIALAIVGEIFPMNYKEIATSVCATLFNTFAFLAVLTFPYLRDFFGVGIVFWIYGGLTVVCTCFSYVFVVETKGKTLNQIIKELDT</sequence>
<evidence type="ECO:0000256" key="6">
    <source>
        <dbReference type="ARBA" id="ARBA00022989"/>
    </source>
</evidence>
<evidence type="ECO:0000256" key="3">
    <source>
        <dbReference type="ARBA" id="ARBA00022475"/>
    </source>
</evidence>